<evidence type="ECO:0000256" key="5">
    <source>
        <dbReference type="ARBA" id="ARBA00023172"/>
    </source>
</evidence>
<dbReference type="EMBL" id="JAPUBN010000007">
    <property type="protein sequence ID" value="MCZ2720535.1"/>
    <property type="molecule type" value="Genomic_DNA"/>
</dbReference>
<keyword evidence="4" id="KW-0963">Cytoplasm</keyword>
<evidence type="ECO:0000256" key="2">
    <source>
        <dbReference type="ARBA" id="ARBA00008657"/>
    </source>
</evidence>
<dbReference type="Proteomes" id="UP001149719">
    <property type="component" value="Unassembled WGS sequence"/>
</dbReference>
<comment type="subcellular location">
    <subcellularLocation>
        <location evidence="1">Cytoplasm</location>
        <location evidence="1">Nucleoid</location>
    </subcellularLocation>
</comment>
<organism evidence="6 7">
    <name type="scientific">Marinomonas phaeophyticola</name>
    <dbReference type="NCBI Taxonomy" id="3004091"/>
    <lineage>
        <taxon>Bacteria</taxon>
        <taxon>Pseudomonadati</taxon>
        <taxon>Pseudomonadota</taxon>
        <taxon>Gammaproteobacteria</taxon>
        <taxon>Oceanospirillales</taxon>
        <taxon>Oceanospirillaceae</taxon>
        <taxon>Marinomonas</taxon>
    </lineage>
</organism>
<protein>
    <recommendedName>
        <fullName evidence="3">Recombination-associated protein RdgC</fullName>
    </recommendedName>
</protein>
<accession>A0ABT4JQ73</accession>
<proteinExistence type="inferred from homology"/>
<keyword evidence="5" id="KW-0233">DNA recombination</keyword>
<evidence type="ECO:0000313" key="6">
    <source>
        <dbReference type="EMBL" id="MCZ2720535.1"/>
    </source>
</evidence>
<dbReference type="RefSeq" id="WP_269122520.1">
    <property type="nucleotide sequence ID" value="NZ_JAPUBN010000007.1"/>
</dbReference>
<dbReference type="Pfam" id="PF04381">
    <property type="entry name" value="RdgC"/>
    <property type="match status" value="1"/>
</dbReference>
<dbReference type="PANTHER" id="PTHR38103:SF1">
    <property type="entry name" value="RECOMBINATION-ASSOCIATED PROTEIN RDGC"/>
    <property type="match status" value="1"/>
</dbReference>
<evidence type="ECO:0000256" key="3">
    <source>
        <dbReference type="ARBA" id="ARBA00022296"/>
    </source>
</evidence>
<sequence length="306" mass="34994">MWFNNIQIFQLKNVEALDTNELVDKLPDFPLKECGSQEEFSFGWLPLIRKSEQWSLIGNNCLMIRAGKEEKVLPSSVVREELENKVSEIELLEGRKVGRKEKSDLKDELVFTLRPKAFSKRSDIWCYFDLKAKILIVNSTNASLTELLFKQIQTTLGSFSMTPLQALASPSSIMSEWLLNNDLPASLETGDECEIQDGSEEKAKIRFKALDPLSEDVTRHIEQGMMVMNLGLKWTEKLSFVLHEDLTLRKLKFDDTLKDQAFNDSQGGGLADLDANFALMTLTLREFFASYCLWFEINQEEQTALT</sequence>
<comment type="similarity">
    <text evidence="2">Belongs to the RdgC family.</text>
</comment>
<evidence type="ECO:0000313" key="7">
    <source>
        <dbReference type="Proteomes" id="UP001149719"/>
    </source>
</evidence>
<evidence type="ECO:0000256" key="1">
    <source>
        <dbReference type="ARBA" id="ARBA00004453"/>
    </source>
</evidence>
<name>A0ABT4JQ73_9GAMM</name>
<keyword evidence="7" id="KW-1185">Reference proteome</keyword>
<evidence type="ECO:0000256" key="4">
    <source>
        <dbReference type="ARBA" id="ARBA00022490"/>
    </source>
</evidence>
<comment type="caution">
    <text evidence="6">The sequence shown here is derived from an EMBL/GenBank/DDBJ whole genome shotgun (WGS) entry which is preliminary data.</text>
</comment>
<gene>
    <name evidence="6" type="ORF">O1D97_02445</name>
</gene>
<dbReference type="InterPro" id="IPR007476">
    <property type="entry name" value="RdgC"/>
</dbReference>
<dbReference type="NCBIfam" id="NF001464">
    <property type="entry name" value="PRK00321.1-5"/>
    <property type="match status" value="1"/>
</dbReference>
<reference evidence="6" key="1">
    <citation type="submission" date="2022-12" db="EMBL/GenBank/DDBJ databases">
        <title>Marinomonas 15G1-11 sp. nov, isolated from marine algae.</title>
        <authorList>
            <person name="Butt M."/>
            <person name="Choi D.G."/>
            <person name="Kim J.M."/>
            <person name="Lee J.K."/>
            <person name="Baek J.H."/>
            <person name="Jeon C.O."/>
        </authorList>
    </citation>
    <scope>NUCLEOTIDE SEQUENCE</scope>
    <source>
        <strain evidence="6">15G1-11</strain>
    </source>
</reference>
<dbReference type="PANTHER" id="PTHR38103">
    <property type="entry name" value="RECOMBINATION-ASSOCIATED PROTEIN RDGC"/>
    <property type="match status" value="1"/>
</dbReference>